<organism evidence="5">
    <name type="scientific">Streptomyces sp. SID7499</name>
    <dbReference type="NCBI Taxonomy" id="2706086"/>
    <lineage>
        <taxon>Bacteria</taxon>
        <taxon>Bacillati</taxon>
        <taxon>Actinomycetota</taxon>
        <taxon>Actinomycetes</taxon>
        <taxon>Kitasatosporales</taxon>
        <taxon>Streptomycetaceae</taxon>
        <taxon>Streptomyces</taxon>
    </lineage>
</organism>
<dbReference type="PANTHER" id="PTHR21599:SF0">
    <property type="entry name" value="GLYCERATE KINASE"/>
    <property type="match status" value="1"/>
</dbReference>
<sequence>MLVAADKFKGSLTAVEVAERVTTGLRRVLPGLEVEALPVADGGDGTVAAAVAAGFERREVRVAGPLGDEVTAAYALREGTAVVEMAEASGLQRLPAGVFAPLTASTYGSGELLRAALDAGARTIVFGVGGSATTDGGAGMLSALGARFLDADGEPVPPGGGGLAELATADLSGLDPRLTEVELVLASDVDNPLTGPKGAPAVYGPQKGASPDDVEALDTALAHFAKVLEGAAGPEAAEYAASPGAGAAGGIGFGALLLGARFRPGIEVMLDVLGFAPALDRADLVITGEGSLDEQTLHGKAPAGVAAAARAADKDVVAVCGRLALPPQTLGRAGFRRAYPLTDAEPDVAKCIAEAGPILERVAERIARDFLT</sequence>
<reference evidence="5" key="1">
    <citation type="submission" date="2020-01" db="EMBL/GenBank/DDBJ databases">
        <title>Insect and environment-associated Actinomycetes.</title>
        <authorList>
            <person name="Currrie C."/>
            <person name="Chevrette M."/>
            <person name="Carlson C."/>
            <person name="Stubbendieck R."/>
            <person name="Wendt-Pienkowski E."/>
        </authorList>
    </citation>
    <scope>NUCLEOTIDE SEQUENCE</scope>
    <source>
        <strain evidence="5">SID7499</strain>
    </source>
</reference>
<keyword evidence="2 4" id="KW-0808">Transferase</keyword>
<gene>
    <name evidence="5" type="ORF">G3M58_51275</name>
</gene>
<comment type="similarity">
    <text evidence="1 4">Belongs to the glycerate kinase type-1 family.</text>
</comment>
<dbReference type="InterPro" id="IPR018197">
    <property type="entry name" value="Glycerate_kinase_RE-like"/>
</dbReference>
<dbReference type="InterPro" id="IPR004381">
    <property type="entry name" value="Glycerate_kinase"/>
</dbReference>
<dbReference type="Gene3D" id="3.40.50.10350">
    <property type="entry name" value="Glycerate kinase, domain 1"/>
    <property type="match status" value="1"/>
</dbReference>
<name>A0A6G3XAZ6_9ACTN</name>
<dbReference type="PIRSF" id="PIRSF006078">
    <property type="entry name" value="GlxK"/>
    <property type="match status" value="1"/>
</dbReference>
<keyword evidence="3 4" id="KW-0418">Kinase</keyword>
<dbReference type="InterPro" id="IPR036129">
    <property type="entry name" value="Glycerate_kinase_sf"/>
</dbReference>
<evidence type="ECO:0000256" key="2">
    <source>
        <dbReference type="ARBA" id="ARBA00022679"/>
    </source>
</evidence>
<dbReference type="PANTHER" id="PTHR21599">
    <property type="entry name" value="GLYCERATE KINASE"/>
    <property type="match status" value="1"/>
</dbReference>
<evidence type="ECO:0000256" key="4">
    <source>
        <dbReference type="PIRNR" id="PIRNR006078"/>
    </source>
</evidence>
<dbReference type="SUPFAM" id="SSF110738">
    <property type="entry name" value="Glycerate kinase I"/>
    <property type="match status" value="1"/>
</dbReference>
<dbReference type="NCBIfam" id="TIGR00045">
    <property type="entry name" value="glycerate kinase"/>
    <property type="match status" value="1"/>
</dbReference>
<comment type="caution">
    <text evidence="5">The sequence shown here is derived from an EMBL/GenBank/DDBJ whole genome shotgun (WGS) entry which is preliminary data.</text>
</comment>
<dbReference type="GO" id="GO:0008887">
    <property type="term" value="F:glycerate kinase activity"/>
    <property type="evidence" value="ECO:0007669"/>
    <property type="project" value="UniProtKB-UniRule"/>
</dbReference>
<dbReference type="InterPro" id="IPR018193">
    <property type="entry name" value="Glyc_kinase_flavodox-like_fold"/>
</dbReference>
<dbReference type="Pfam" id="PF02595">
    <property type="entry name" value="Gly_kinase"/>
    <property type="match status" value="1"/>
</dbReference>
<accession>A0A6G3XAZ6</accession>
<evidence type="ECO:0000313" key="5">
    <source>
        <dbReference type="EMBL" id="NEE14837.1"/>
    </source>
</evidence>
<dbReference type="Gene3D" id="3.90.1510.10">
    <property type="entry name" value="Glycerate kinase, domain 2"/>
    <property type="match status" value="1"/>
</dbReference>
<dbReference type="EMBL" id="JAAGMN010005337">
    <property type="protein sequence ID" value="NEE14837.1"/>
    <property type="molecule type" value="Genomic_DNA"/>
</dbReference>
<evidence type="ECO:0000256" key="3">
    <source>
        <dbReference type="ARBA" id="ARBA00022777"/>
    </source>
</evidence>
<dbReference type="GO" id="GO:0031388">
    <property type="term" value="P:organic acid phosphorylation"/>
    <property type="evidence" value="ECO:0007669"/>
    <property type="project" value="UniProtKB-UniRule"/>
</dbReference>
<evidence type="ECO:0000256" key="1">
    <source>
        <dbReference type="ARBA" id="ARBA00006284"/>
    </source>
</evidence>
<dbReference type="AlphaFoldDB" id="A0A6G3XAZ6"/>
<protein>
    <submittedName>
        <fullName evidence="5">Glycerate kinase</fullName>
    </submittedName>
</protein>
<proteinExistence type="inferred from homology"/>